<dbReference type="Proteomes" id="UP000076447">
    <property type="component" value="Unassembled WGS sequence"/>
</dbReference>
<dbReference type="EMBL" id="LRIE01000084">
    <property type="protein sequence ID" value="KZM33660.1"/>
    <property type="molecule type" value="Genomic_DNA"/>
</dbReference>
<evidence type="ECO:0000313" key="1">
    <source>
        <dbReference type="EMBL" id="KZM33660.1"/>
    </source>
</evidence>
<sequence>MRGRARPGARLLVRLPVGPPARIVGGMHPERGTSRFPVDVLVRSLAIGTAAGSRASLGVAPPLLTSSATGRGATVAKVVAGLGIVGELLGDKLPGAGSRLEPPGPATRMASGAIGALVLARRAEVGVLLPLLLGAAGGAAGTWGGAAWRAAWVGKGPDWPAAVAEDAVALSLAAFAVQR</sequence>
<evidence type="ECO:0008006" key="3">
    <source>
        <dbReference type="Google" id="ProtNLM"/>
    </source>
</evidence>
<protein>
    <recommendedName>
        <fullName evidence="3">DUF4126 domain-containing protein</fullName>
    </recommendedName>
</protein>
<evidence type="ECO:0000313" key="2">
    <source>
        <dbReference type="Proteomes" id="UP000076447"/>
    </source>
</evidence>
<accession>A0A163PZB3</accession>
<dbReference type="AlphaFoldDB" id="A0A163PZB3"/>
<dbReference type="PATRIC" id="fig|43678.3.peg.3663"/>
<comment type="caution">
    <text evidence="1">The sequence shown here is derived from an EMBL/GenBank/DDBJ whole genome shotgun (WGS) entry which is preliminary data.</text>
</comment>
<dbReference type="STRING" id="43678.OJAG_34990"/>
<proteinExistence type="predicted"/>
<reference evidence="1 2" key="1">
    <citation type="submission" date="2016-01" db="EMBL/GenBank/DDBJ databases">
        <title>Genome sequence of Oerskovia enterophila VJag, an agar and cellulose degrading bacterium.</title>
        <authorList>
            <person name="Poehlein A."/>
            <person name="Jag V."/>
            <person name="Bengelsdorf F."/>
            <person name="Duerre P."/>
            <person name="Daniel R."/>
        </authorList>
    </citation>
    <scope>NUCLEOTIDE SEQUENCE [LARGE SCALE GENOMIC DNA]</scope>
    <source>
        <strain evidence="1 2">VJag</strain>
    </source>
</reference>
<gene>
    <name evidence="1" type="ORF">OJAG_34990</name>
</gene>
<name>A0A163PZB3_9CELL</name>
<organism evidence="1 2">
    <name type="scientific">Oerskovia enterophila</name>
    <dbReference type="NCBI Taxonomy" id="43678"/>
    <lineage>
        <taxon>Bacteria</taxon>
        <taxon>Bacillati</taxon>
        <taxon>Actinomycetota</taxon>
        <taxon>Actinomycetes</taxon>
        <taxon>Micrococcales</taxon>
        <taxon>Cellulomonadaceae</taxon>
        <taxon>Oerskovia</taxon>
    </lineage>
</organism>